<dbReference type="EMBL" id="OU342829">
    <property type="protein sequence ID" value="CAG7581740.1"/>
    <property type="molecule type" value="Genomic_DNA"/>
</dbReference>
<name>A0A8D9C9W9_9VIRU</name>
<evidence type="ECO:0000313" key="1">
    <source>
        <dbReference type="EMBL" id="CAG7581740.1"/>
    </source>
</evidence>
<reference evidence="1" key="1">
    <citation type="submission" date="2021-06" db="EMBL/GenBank/DDBJ databases">
        <authorList>
            <person name="Gannon L."/>
            <person name="Redgwell R T."/>
            <person name="Michniewski S."/>
            <person name="Harrison D C."/>
            <person name="Millard A."/>
        </authorList>
    </citation>
    <scope>NUCLEOTIDE SEQUENCE</scope>
</reference>
<protein>
    <submittedName>
        <fullName evidence="1">Uncharacterized protein</fullName>
    </submittedName>
</protein>
<accession>A0A8D9C9W9</accession>
<gene>
    <name evidence="1" type="ORF">SLAVMIC_01007</name>
</gene>
<organism evidence="1">
    <name type="scientific">uncultured marine phage</name>
    <dbReference type="NCBI Taxonomy" id="707152"/>
    <lineage>
        <taxon>Viruses</taxon>
        <taxon>environmental samples</taxon>
    </lineage>
</organism>
<proteinExistence type="predicted"/>
<sequence>MKNLKNIDTKVLYNSLDKIKIFKDLDNDGDIRINTQFGDRLIKQVNVSEIYEIFDFGPFAKEVVEKLINDFGITKYDLTIKGGLQELVLEGEEINIKGKTFKKRFYVLSSSDKSRRLQLNFGLYSEDFFFTIISSQGMISRKHINGLNDVVDDMLFFDNDVFDDTIELMDKIIGDTILLSQVEKVILELDKEDADQPNQTNELKLKSFKNTLLYSNEVTREDLENDRLELDAFLVFRSYLYLFRNRDSYIVKKETKKISRITKAGFREERLALLLG</sequence>